<organism evidence="1 2">
    <name type="scientific">Clonorchis sinensis</name>
    <name type="common">Chinese liver fluke</name>
    <dbReference type="NCBI Taxonomy" id="79923"/>
    <lineage>
        <taxon>Eukaryota</taxon>
        <taxon>Metazoa</taxon>
        <taxon>Spiralia</taxon>
        <taxon>Lophotrochozoa</taxon>
        <taxon>Platyhelminthes</taxon>
        <taxon>Trematoda</taxon>
        <taxon>Digenea</taxon>
        <taxon>Opisthorchiida</taxon>
        <taxon>Opisthorchiata</taxon>
        <taxon>Opisthorchiidae</taxon>
        <taxon>Clonorchis</taxon>
    </lineage>
</organism>
<reference evidence="1 2" key="1">
    <citation type="journal article" date="2018" name="Biotechnol. Adv.">
        <title>Improved genomic resources and new bioinformatic workflow for the carcinogenic parasite Clonorchis sinensis: Biotechnological implications.</title>
        <authorList>
            <person name="Wang D."/>
            <person name="Korhonen P.K."/>
            <person name="Gasser R.B."/>
            <person name="Young N.D."/>
        </authorList>
    </citation>
    <scope>NUCLEOTIDE SEQUENCE [LARGE SCALE GENOMIC DNA]</scope>
    <source>
        <strain evidence="1">Cs-k2</strain>
    </source>
</reference>
<sequence length="54" mass="5934">MLPIILGVPFASHGALAPSKVMYKSALRVNPPRKDRLEEANFTLCSVQSLKKLP</sequence>
<evidence type="ECO:0000313" key="1">
    <source>
        <dbReference type="EMBL" id="KAG5451002.1"/>
    </source>
</evidence>
<protein>
    <submittedName>
        <fullName evidence="1">Uncharacterized protein</fullName>
    </submittedName>
</protein>
<proteinExistence type="predicted"/>
<gene>
    <name evidence="1" type="ORF">CSKR_201324</name>
</gene>
<accession>A0A8T1MQ28</accession>
<dbReference type="EMBL" id="NIRI02000042">
    <property type="protein sequence ID" value="KAG5451002.1"/>
    <property type="molecule type" value="Genomic_DNA"/>
</dbReference>
<reference evidence="1 2" key="2">
    <citation type="journal article" date="2021" name="Genomics">
        <title>High-quality reference genome for Clonorchis sinensis.</title>
        <authorList>
            <person name="Young N.D."/>
            <person name="Stroehlein A.J."/>
            <person name="Kinkar L."/>
            <person name="Wang T."/>
            <person name="Sohn W.M."/>
            <person name="Chang B.C.H."/>
            <person name="Kaur P."/>
            <person name="Weisz D."/>
            <person name="Dudchenko O."/>
            <person name="Aiden E.L."/>
            <person name="Korhonen P.K."/>
            <person name="Gasser R.B."/>
        </authorList>
    </citation>
    <scope>NUCLEOTIDE SEQUENCE [LARGE SCALE GENOMIC DNA]</scope>
    <source>
        <strain evidence="1">Cs-k2</strain>
    </source>
</reference>
<dbReference type="Proteomes" id="UP000286415">
    <property type="component" value="Unassembled WGS sequence"/>
</dbReference>
<evidence type="ECO:0000313" key="2">
    <source>
        <dbReference type="Proteomes" id="UP000286415"/>
    </source>
</evidence>
<name>A0A8T1MQ28_CLOSI</name>
<dbReference type="AlphaFoldDB" id="A0A8T1MQ28"/>
<keyword evidence="2" id="KW-1185">Reference proteome</keyword>
<comment type="caution">
    <text evidence="1">The sequence shown here is derived from an EMBL/GenBank/DDBJ whole genome shotgun (WGS) entry which is preliminary data.</text>
</comment>